<proteinExistence type="predicted"/>
<dbReference type="Pfam" id="PF13439">
    <property type="entry name" value="Glyco_transf_4"/>
    <property type="match status" value="1"/>
</dbReference>
<keyword evidence="4" id="KW-1185">Reference proteome</keyword>
<dbReference type="Pfam" id="PF00534">
    <property type="entry name" value="Glycos_transf_1"/>
    <property type="match status" value="1"/>
</dbReference>
<name>M7PKH1_9GAMM</name>
<sequence>MKIAYLAPEIPALSATFVYNEMLALQKLGDEVESFSVHKPACMATEPAVKDLAANTVVLYQVPLWAAVVSMLKMLVQAPGNFLQALRWLAADLRSVGMFSRNAAGLIYRFIYGAELAARLKQSHVEHLHIHFAHVPTDIGMYAAGMAGINFSLTAHANDIFERGWLLKQKAERSAFFATISEFNRQYLLGLGLPEDKLKIIRCGVSRDWRQAAHEGIDKPFSIGVVARFVEKKGLDILLLAAAQLKKQGRKFRLHIVGNGPLKASLEQLARDLQLDNEHLQFCGALAHDEVAQFLTTLDAFVLPCRKDSNGDMDGIPVVLMEAMLAEVSVVSTNISGIPELVIDGKTGLLPEAEDVEGIVHAIDLLMTEPGLVEQMKLNAARHVCEEFSLETNAERLRKLYLGSIDRTSP</sequence>
<evidence type="ECO:0000259" key="2">
    <source>
        <dbReference type="Pfam" id="PF13439"/>
    </source>
</evidence>
<dbReference type="InterPro" id="IPR001296">
    <property type="entry name" value="Glyco_trans_1"/>
</dbReference>
<dbReference type="SUPFAM" id="SSF53756">
    <property type="entry name" value="UDP-Glycosyltransferase/glycogen phosphorylase"/>
    <property type="match status" value="1"/>
</dbReference>
<dbReference type="InterPro" id="IPR028098">
    <property type="entry name" value="Glyco_trans_4-like_N"/>
</dbReference>
<dbReference type="PANTHER" id="PTHR45947">
    <property type="entry name" value="SULFOQUINOVOSYL TRANSFERASE SQD2"/>
    <property type="match status" value="1"/>
</dbReference>
<dbReference type="Gene3D" id="3.40.50.2000">
    <property type="entry name" value="Glycogen Phosphorylase B"/>
    <property type="match status" value="2"/>
</dbReference>
<comment type="caution">
    <text evidence="3">The sequence shown here is derived from an EMBL/GenBank/DDBJ whole genome shotgun (WGS) entry which is preliminary data.</text>
</comment>
<evidence type="ECO:0000313" key="3">
    <source>
        <dbReference type="EMBL" id="EMR14365.1"/>
    </source>
</evidence>
<dbReference type="STRING" id="1286106.MPL1_00175"/>
<keyword evidence="3" id="KW-0808">Transferase</keyword>
<dbReference type="RefSeq" id="WP_009725107.1">
    <property type="nucleotide sequence ID" value="NZ_APHR01000001.1"/>
</dbReference>
<protein>
    <submittedName>
        <fullName evidence="3">Glycosyltransferase family 4 domain-containing protein</fullName>
    </submittedName>
</protein>
<evidence type="ECO:0000259" key="1">
    <source>
        <dbReference type="Pfam" id="PF00534"/>
    </source>
</evidence>
<dbReference type="PATRIC" id="fig|1286106.3.peg.35"/>
<dbReference type="InterPro" id="IPR050194">
    <property type="entry name" value="Glycosyltransferase_grp1"/>
</dbReference>
<dbReference type="eggNOG" id="COG0438">
    <property type="taxonomic scope" value="Bacteria"/>
</dbReference>
<organism evidence="3 4">
    <name type="scientific">Methylophaga lonarensis MPL</name>
    <dbReference type="NCBI Taxonomy" id="1286106"/>
    <lineage>
        <taxon>Bacteria</taxon>
        <taxon>Pseudomonadati</taxon>
        <taxon>Pseudomonadota</taxon>
        <taxon>Gammaproteobacteria</taxon>
        <taxon>Thiotrichales</taxon>
        <taxon>Piscirickettsiaceae</taxon>
        <taxon>Methylophaga</taxon>
    </lineage>
</organism>
<reference evidence="3 4" key="1">
    <citation type="journal article" date="2013" name="Genome Announc.">
        <title>Draft Genome Sequence of Methylophaga lonarensis MPLT, a Haloalkaliphilic (Non-Methane-Utilizing) Methylotroph.</title>
        <authorList>
            <person name="Shetty S.A."/>
            <person name="Marathe N.P."/>
            <person name="Munot H."/>
            <person name="Antony C.P."/>
            <person name="Dhotre D.P."/>
            <person name="Murrell J.C."/>
            <person name="Shouche Y.S."/>
        </authorList>
    </citation>
    <scope>NUCLEOTIDE SEQUENCE [LARGE SCALE GENOMIC DNA]</scope>
    <source>
        <strain evidence="3 4">MPL</strain>
    </source>
</reference>
<dbReference type="AlphaFoldDB" id="M7PKH1"/>
<dbReference type="CDD" id="cd03801">
    <property type="entry name" value="GT4_PimA-like"/>
    <property type="match status" value="1"/>
</dbReference>
<dbReference type="Proteomes" id="UP000012019">
    <property type="component" value="Unassembled WGS sequence"/>
</dbReference>
<feature type="domain" description="Glycosyltransferase subfamily 4-like N-terminal" evidence="2">
    <location>
        <begin position="101"/>
        <end position="207"/>
    </location>
</feature>
<evidence type="ECO:0000313" key="4">
    <source>
        <dbReference type="Proteomes" id="UP000012019"/>
    </source>
</evidence>
<dbReference type="GO" id="GO:0016757">
    <property type="term" value="F:glycosyltransferase activity"/>
    <property type="evidence" value="ECO:0007669"/>
    <property type="project" value="InterPro"/>
</dbReference>
<accession>M7PKH1</accession>
<dbReference type="OrthoDB" id="4611853at2"/>
<dbReference type="EMBL" id="APHR01000001">
    <property type="protein sequence ID" value="EMR14365.1"/>
    <property type="molecule type" value="Genomic_DNA"/>
</dbReference>
<feature type="domain" description="Glycosyl transferase family 1" evidence="1">
    <location>
        <begin position="215"/>
        <end position="381"/>
    </location>
</feature>
<gene>
    <name evidence="3" type="ORF">MPL1_00175</name>
</gene>
<dbReference type="PANTHER" id="PTHR45947:SF14">
    <property type="entry name" value="SLL1723 PROTEIN"/>
    <property type="match status" value="1"/>
</dbReference>